<accession>A0ABU3P9C2</accession>
<feature type="transmembrane region" description="Helical" evidence="1">
    <location>
        <begin position="178"/>
        <end position="203"/>
    </location>
</feature>
<dbReference type="Pfam" id="PF13386">
    <property type="entry name" value="DsbD_2"/>
    <property type="match status" value="1"/>
</dbReference>
<dbReference type="EMBL" id="JAVXZY010000002">
    <property type="protein sequence ID" value="MDT8999168.1"/>
    <property type="molecule type" value="Genomic_DNA"/>
</dbReference>
<keyword evidence="1" id="KW-1133">Transmembrane helix</keyword>
<evidence type="ECO:0000313" key="4">
    <source>
        <dbReference type="Proteomes" id="UP001246372"/>
    </source>
</evidence>
<feature type="transmembrane region" description="Helical" evidence="1">
    <location>
        <begin position="57"/>
        <end position="77"/>
    </location>
</feature>
<dbReference type="PANTHER" id="PTHR42208:SF1">
    <property type="entry name" value="HEAVY METAL TRANSPORTER"/>
    <property type="match status" value="1"/>
</dbReference>
<comment type="caution">
    <text evidence="3">The sequence shown here is derived from an EMBL/GenBank/DDBJ whole genome shotgun (WGS) entry which is preliminary data.</text>
</comment>
<dbReference type="Proteomes" id="UP001246372">
    <property type="component" value="Unassembled WGS sequence"/>
</dbReference>
<feature type="domain" description="Urease accessory protein UreH-like transmembrane" evidence="2">
    <location>
        <begin position="9"/>
        <end position="219"/>
    </location>
</feature>
<evidence type="ECO:0000256" key="1">
    <source>
        <dbReference type="SAM" id="Phobius"/>
    </source>
</evidence>
<name>A0ABU3P9C2_9BURK</name>
<reference evidence="3" key="1">
    <citation type="submission" date="2023-09" db="EMBL/GenBank/DDBJ databases">
        <title>Paucibacter sp. APW11 Genome sequencing and assembly.</title>
        <authorList>
            <person name="Kim I."/>
        </authorList>
    </citation>
    <scope>NUCLEOTIDE SEQUENCE</scope>
    <source>
        <strain evidence="3">APW11</strain>
    </source>
</reference>
<feature type="transmembrane region" description="Helical" evidence="1">
    <location>
        <begin position="149"/>
        <end position="172"/>
    </location>
</feature>
<proteinExistence type="predicted"/>
<dbReference type="InterPro" id="IPR039447">
    <property type="entry name" value="UreH-like_TM_dom"/>
</dbReference>
<protein>
    <submittedName>
        <fullName evidence="3">Sulfite exporter TauE/SafE family protein</fullName>
    </submittedName>
</protein>
<gene>
    <name evidence="3" type="ORF">RQP53_07800</name>
</gene>
<evidence type="ECO:0000259" key="2">
    <source>
        <dbReference type="Pfam" id="PF13386"/>
    </source>
</evidence>
<feature type="transmembrane region" description="Helical" evidence="1">
    <location>
        <begin position="83"/>
        <end position="103"/>
    </location>
</feature>
<keyword evidence="1" id="KW-0472">Membrane</keyword>
<feature type="transmembrane region" description="Helical" evidence="1">
    <location>
        <begin position="26"/>
        <end position="45"/>
    </location>
</feature>
<evidence type="ECO:0000313" key="3">
    <source>
        <dbReference type="EMBL" id="MDT8999168.1"/>
    </source>
</evidence>
<sequence length="247" mass="24708">MDAALAGSALLMGLAGSPHCVAMCGAACAALGGGASGAQGSGLLMRPAMLSLQAGRLLSYSLGGAVAASSVSMLAYWGQAAAWLRPFWVMLHLAALGLGLFLLRRGRQPQWLDGLGRGRSPSAANTASVAIVGLRGGQRAVSAPARAGLAGLAWLAWPCGLLQSALVVAALASGPAQGAAVMACFALGSALGLLVGPAALWRLLRLGQLDEARGYAWAVRLAGLGLLLSSGWALGHGIWAQIAAFCS</sequence>
<keyword evidence="1" id="KW-0812">Transmembrane</keyword>
<dbReference type="PANTHER" id="PTHR42208">
    <property type="entry name" value="HEAVY METAL TRANSPORTER-RELATED"/>
    <property type="match status" value="1"/>
</dbReference>
<dbReference type="RefSeq" id="WP_315649658.1">
    <property type="nucleotide sequence ID" value="NZ_JAVXZY010000002.1"/>
</dbReference>
<feature type="transmembrane region" description="Helical" evidence="1">
    <location>
        <begin position="215"/>
        <end position="235"/>
    </location>
</feature>
<keyword evidence="4" id="KW-1185">Reference proteome</keyword>
<organism evidence="3 4">
    <name type="scientific">Roseateles aquae</name>
    <dbReference type="NCBI Taxonomy" id="3077235"/>
    <lineage>
        <taxon>Bacteria</taxon>
        <taxon>Pseudomonadati</taxon>
        <taxon>Pseudomonadota</taxon>
        <taxon>Betaproteobacteria</taxon>
        <taxon>Burkholderiales</taxon>
        <taxon>Sphaerotilaceae</taxon>
        <taxon>Roseateles</taxon>
    </lineage>
</organism>